<comment type="caution">
    <text evidence="2">The sequence shown here is derived from an EMBL/GenBank/DDBJ whole genome shotgun (WGS) entry which is preliminary data.</text>
</comment>
<gene>
    <name evidence="2" type="ORF">ERX37_01535</name>
</gene>
<proteinExistence type="predicted"/>
<feature type="transmembrane region" description="Helical" evidence="1">
    <location>
        <begin position="111"/>
        <end position="130"/>
    </location>
</feature>
<dbReference type="OrthoDB" id="9804829at2"/>
<keyword evidence="1" id="KW-0812">Transmembrane</keyword>
<accession>A0A4R6BLX4</accession>
<dbReference type="EMBL" id="SCWE01000001">
    <property type="protein sequence ID" value="TDM02796.1"/>
    <property type="molecule type" value="Genomic_DNA"/>
</dbReference>
<evidence type="ECO:0000313" key="3">
    <source>
        <dbReference type="Proteomes" id="UP000295328"/>
    </source>
</evidence>
<feature type="transmembrane region" description="Helical" evidence="1">
    <location>
        <begin position="78"/>
        <end position="104"/>
    </location>
</feature>
<name>A0A4R6BLX4_9STAP</name>
<protein>
    <submittedName>
        <fullName evidence="2">DUF1700 domain-containing protein</fullName>
    </submittedName>
</protein>
<dbReference type="Pfam" id="PF22564">
    <property type="entry name" value="HAAS"/>
    <property type="match status" value="1"/>
</dbReference>
<organism evidence="2 3">
    <name type="scientific">Macrococcus hajekii</name>
    <dbReference type="NCBI Taxonomy" id="198482"/>
    <lineage>
        <taxon>Bacteria</taxon>
        <taxon>Bacillati</taxon>
        <taxon>Bacillota</taxon>
        <taxon>Bacilli</taxon>
        <taxon>Bacillales</taxon>
        <taxon>Staphylococcaceae</taxon>
        <taxon>Macrococcus</taxon>
    </lineage>
</organism>
<evidence type="ECO:0000256" key="1">
    <source>
        <dbReference type="SAM" id="Phobius"/>
    </source>
</evidence>
<keyword evidence="1" id="KW-1133">Transmembrane helix</keyword>
<evidence type="ECO:0000313" key="2">
    <source>
        <dbReference type="EMBL" id="TDM02796.1"/>
    </source>
</evidence>
<dbReference type="RefSeq" id="WP_133428885.1">
    <property type="nucleotide sequence ID" value="NZ_BMCC01000002.1"/>
</dbReference>
<keyword evidence="1" id="KW-0472">Membrane</keyword>
<dbReference type="AlphaFoldDB" id="A0A4R6BLX4"/>
<sequence>MNRKEFLNTLYQSLDGLSPEEKHSIMLDYEEYFEDGIVDGKSEQQISAELGLPSRLAKEHKATYTYERAQHHPTTSNVFQAVVATVGLSVLNFFVISVPFLIYISMVVSMAFMTLMFIASPLFLGLDYIVNGATAVSWFEGFVVILLAGVGLMMIVILYYIIKFGNKILMKYINWNINTVKGVTQR</sequence>
<dbReference type="Proteomes" id="UP000295328">
    <property type="component" value="Unassembled WGS sequence"/>
</dbReference>
<reference evidence="2 3" key="1">
    <citation type="submission" date="2019-01" db="EMBL/GenBank/DDBJ databases">
        <title>Draft genome sequences of the type strains of six Macrococcus species.</title>
        <authorList>
            <person name="Mazhar S."/>
            <person name="Altermann E."/>
            <person name="Hill C."/>
            <person name="Mcauliffe O."/>
        </authorList>
    </citation>
    <scope>NUCLEOTIDE SEQUENCE [LARGE SCALE GENOMIC DNA]</scope>
    <source>
        <strain evidence="2 3">CCM4809</strain>
    </source>
</reference>
<feature type="transmembrane region" description="Helical" evidence="1">
    <location>
        <begin position="142"/>
        <end position="162"/>
    </location>
</feature>
<keyword evidence="3" id="KW-1185">Reference proteome</keyword>